<dbReference type="InterPro" id="IPR023393">
    <property type="entry name" value="START-like_dom_sf"/>
</dbReference>
<feature type="domain" description="START" evidence="3">
    <location>
        <begin position="578"/>
        <end position="754"/>
    </location>
</feature>
<organism evidence="4">
    <name type="scientific">Mucochytrium quahogii</name>
    <dbReference type="NCBI Taxonomy" id="96639"/>
    <lineage>
        <taxon>Eukaryota</taxon>
        <taxon>Sar</taxon>
        <taxon>Stramenopiles</taxon>
        <taxon>Bigyra</taxon>
        <taxon>Labyrinthulomycetes</taxon>
        <taxon>Thraustochytrida</taxon>
        <taxon>Thraustochytriidae</taxon>
        <taxon>Mucochytrium</taxon>
    </lineage>
</organism>
<protein>
    <recommendedName>
        <fullName evidence="5">START domain-containing protein</fullName>
    </recommendedName>
</protein>
<dbReference type="InterPro" id="IPR012674">
    <property type="entry name" value="Calycin"/>
</dbReference>
<dbReference type="Pfam" id="PF01852">
    <property type="entry name" value="START"/>
    <property type="match status" value="1"/>
</dbReference>
<dbReference type="InterPro" id="IPR051213">
    <property type="entry name" value="START_lipid_transfer"/>
</dbReference>
<dbReference type="GO" id="GO:0005737">
    <property type="term" value="C:cytoplasm"/>
    <property type="evidence" value="ECO:0007669"/>
    <property type="project" value="UniProtKB-ARBA"/>
</dbReference>
<evidence type="ECO:0000256" key="1">
    <source>
        <dbReference type="SAM" id="Phobius"/>
    </source>
</evidence>
<keyword evidence="1" id="KW-0812">Transmembrane</keyword>
<dbReference type="SUPFAM" id="SSF64268">
    <property type="entry name" value="PX domain"/>
    <property type="match status" value="1"/>
</dbReference>
<dbReference type="Gene3D" id="2.40.128.20">
    <property type="match status" value="1"/>
</dbReference>
<dbReference type="CDD" id="cd06093">
    <property type="entry name" value="PX_domain"/>
    <property type="match status" value="1"/>
</dbReference>
<name>A0A7S2S5N3_9STRA</name>
<dbReference type="InterPro" id="IPR001683">
    <property type="entry name" value="PX_dom"/>
</dbReference>
<dbReference type="Gene3D" id="3.30.530.20">
    <property type="match status" value="1"/>
</dbReference>
<evidence type="ECO:0000259" key="2">
    <source>
        <dbReference type="PROSITE" id="PS50195"/>
    </source>
</evidence>
<dbReference type="Gene3D" id="3.30.1520.10">
    <property type="entry name" value="Phox-like domain"/>
    <property type="match status" value="1"/>
</dbReference>
<dbReference type="EMBL" id="HBHK01016793">
    <property type="protein sequence ID" value="CAD9690233.1"/>
    <property type="molecule type" value="Transcribed_RNA"/>
</dbReference>
<dbReference type="CDD" id="cd00177">
    <property type="entry name" value="START"/>
    <property type="match status" value="1"/>
</dbReference>
<gene>
    <name evidence="4" type="ORF">QSP1433_LOCUS10543</name>
</gene>
<dbReference type="Pfam" id="PF00787">
    <property type="entry name" value="PX"/>
    <property type="match status" value="1"/>
</dbReference>
<dbReference type="SUPFAM" id="SSF55961">
    <property type="entry name" value="Bet v1-like"/>
    <property type="match status" value="1"/>
</dbReference>
<keyword evidence="1" id="KW-1133">Transmembrane helix</keyword>
<dbReference type="GO" id="GO:0035091">
    <property type="term" value="F:phosphatidylinositol binding"/>
    <property type="evidence" value="ECO:0007669"/>
    <property type="project" value="InterPro"/>
</dbReference>
<sequence>MASEFEGTWKVDLANSDSIEPMLKAMGVGWKIRKIVTMLKVLQKIQVNGDEFIVKNVSKHGEDSTTHLMNAGSRVIKTNRGDKVIDNCTWNSKMEFPLKIEAILPNNKGATEDHRKVLEGGNKFLQKLIYKFPTSSGSEDIVMKRVFVRVNEETGNPVEEMIEKPPVADVVLENGSVLVHRHPSGHVVEPKKAVRAPVSAVHSSISQSSDPDKAPKSLDLWVVCVMSMVWCTLLFNAKKTGVLSRRHTLAASVVAVSIFFLSRVYAKTKFGVRVAKSEQFRWALVVLALMGCTFVNFAVLGQADLEENTTAGALFVAISGCGYIMARVNTGLMAACADSPLTALRELDPKVEWAITVISILLSSVSYNYFGLWSPFTALFAFCALFSRFAMWYNTNLGFDRFTQEESTDKSQGTKTCTDKEGKTLTVKVSGHRIFDDAYAQYKVDVSYEGESWSVWRRFSQFDTLRHELRRMFGHGRLPQVPSKTWFSHLDEDFLDERTLELDEFMQALMDSSLRKQVFKIAETQKFLGIGQKRGRSASQVDKAEASVPTATAAQTDELCKLLKKAYDTFSDAASVGEGRGWTFLKKHHDVQCYLKTENGLTHTKGVGEITYSPLVVAAFLADPTKRKQYDDLFKRATPICGVDCQAVSKALEQPVDFCDVKHVEFKSPYAMAVSPRDCVLISCRIVNKDGTVTVIMASAPDSYSPPNSKYVRAQVIAAGLRFAPNPAKPGTTLMTNVQMMDPNGNIPGWIVKAVAPERCILSKRLEEALGKMKTPPAPLSVG</sequence>
<dbReference type="SUPFAM" id="SSF50814">
    <property type="entry name" value="Lipocalins"/>
    <property type="match status" value="1"/>
</dbReference>
<dbReference type="PROSITE" id="PS50195">
    <property type="entry name" value="PX"/>
    <property type="match status" value="1"/>
</dbReference>
<accession>A0A7S2S5N3</accession>
<evidence type="ECO:0000259" key="3">
    <source>
        <dbReference type="PROSITE" id="PS50848"/>
    </source>
</evidence>
<dbReference type="InterPro" id="IPR036871">
    <property type="entry name" value="PX_dom_sf"/>
</dbReference>
<dbReference type="PANTHER" id="PTHR19308:SF14">
    <property type="entry name" value="START DOMAIN-CONTAINING PROTEIN"/>
    <property type="match status" value="1"/>
</dbReference>
<evidence type="ECO:0008006" key="5">
    <source>
        <dbReference type="Google" id="ProtNLM"/>
    </source>
</evidence>
<evidence type="ECO:0000313" key="4">
    <source>
        <dbReference type="EMBL" id="CAD9690233.1"/>
    </source>
</evidence>
<feature type="transmembrane region" description="Helical" evidence="1">
    <location>
        <begin position="249"/>
        <end position="268"/>
    </location>
</feature>
<dbReference type="PROSITE" id="PS50848">
    <property type="entry name" value="START"/>
    <property type="match status" value="1"/>
</dbReference>
<keyword evidence="1" id="KW-0472">Membrane</keyword>
<feature type="transmembrane region" description="Helical" evidence="1">
    <location>
        <begin position="218"/>
        <end position="237"/>
    </location>
</feature>
<proteinExistence type="predicted"/>
<dbReference type="AlphaFoldDB" id="A0A7S2S5N3"/>
<feature type="transmembrane region" description="Helical" evidence="1">
    <location>
        <begin position="280"/>
        <end position="299"/>
    </location>
</feature>
<dbReference type="PANTHER" id="PTHR19308">
    <property type="entry name" value="PHOSPHATIDYLCHOLINE TRANSFER PROTEIN"/>
    <property type="match status" value="1"/>
</dbReference>
<feature type="domain" description="PX" evidence="2">
    <location>
        <begin position="420"/>
        <end position="535"/>
    </location>
</feature>
<feature type="transmembrane region" description="Helical" evidence="1">
    <location>
        <begin position="376"/>
        <end position="393"/>
    </location>
</feature>
<reference evidence="4" key="1">
    <citation type="submission" date="2021-01" db="EMBL/GenBank/DDBJ databases">
        <authorList>
            <person name="Corre E."/>
            <person name="Pelletier E."/>
            <person name="Niang G."/>
            <person name="Scheremetjew M."/>
            <person name="Finn R."/>
            <person name="Kale V."/>
            <person name="Holt S."/>
            <person name="Cochrane G."/>
            <person name="Meng A."/>
            <person name="Brown T."/>
            <person name="Cohen L."/>
        </authorList>
    </citation>
    <scope>NUCLEOTIDE SEQUENCE</scope>
    <source>
        <strain evidence="4">NY070348D</strain>
    </source>
</reference>
<dbReference type="InterPro" id="IPR002913">
    <property type="entry name" value="START_lipid-bd_dom"/>
</dbReference>
<feature type="transmembrane region" description="Helical" evidence="1">
    <location>
        <begin position="311"/>
        <end position="330"/>
    </location>
</feature>
<dbReference type="SMART" id="SM00312">
    <property type="entry name" value="PX"/>
    <property type="match status" value="1"/>
</dbReference>